<keyword evidence="4 12" id="KW-0716">Sensory transduction</keyword>
<evidence type="ECO:0000256" key="6">
    <source>
        <dbReference type="ARBA" id="ARBA00022989"/>
    </source>
</evidence>
<feature type="transmembrane region" description="Helical" evidence="13">
    <location>
        <begin position="140"/>
        <end position="161"/>
    </location>
</feature>
<reference evidence="14" key="2">
    <citation type="submission" date="2025-09" db="UniProtKB">
        <authorList>
            <consortium name="Ensembl"/>
        </authorList>
    </citation>
    <scope>IDENTIFICATION</scope>
</reference>
<dbReference type="PANTHER" id="PTHR11394">
    <property type="entry name" value="TASTE RECEPTOR TYPE 2"/>
    <property type="match status" value="1"/>
</dbReference>
<evidence type="ECO:0000256" key="11">
    <source>
        <dbReference type="RuleBase" id="RU004423"/>
    </source>
</evidence>
<feature type="transmembrane region" description="Helical" evidence="13">
    <location>
        <begin position="196"/>
        <end position="218"/>
    </location>
</feature>
<dbReference type="Ensembl" id="ENSSLUT00000058109.1">
    <property type="protein sequence ID" value="ENSSLUP00000056458.1"/>
    <property type="gene ID" value="ENSSLUG00000024369.1"/>
</dbReference>
<evidence type="ECO:0000313" key="14">
    <source>
        <dbReference type="Ensembl" id="ENSSLUP00000056458.1"/>
    </source>
</evidence>
<name>A0A8D0AV61_SANLU</name>
<feature type="transmembrane region" description="Helical" evidence="13">
    <location>
        <begin position="243"/>
        <end position="263"/>
    </location>
</feature>
<evidence type="ECO:0000256" key="13">
    <source>
        <dbReference type="SAM" id="Phobius"/>
    </source>
</evidence>
<keyword evidence="5 12" id="KW-0812">Transmembrane</keyword>
<evidence type="ECO:0000256" key="4">
    <source>
        <dbReference type="ARBA" id="ARBA00022606"/>
    </source>
</evidence>
<comment type="subcellular location">
    <subcellularLocation>
        <location evidence="1 12">Membrane</location>
        <topology evidence="1 12">Multi-pass membrane protein</topology>
    </subcellularLocation>
</comment>
<keyword evidence="3 12" id="KW-0919">Taste</keyword>
<dbReference type="GO" id="GO:0016020">
    <property type="term" value="C:membrane"/>
    <property type="evidence" value="ECO:0007669"/>
    <property type="project" value="UniProtKB-SubCell"/>
</dbReference>
<accession>A0A8D0AV61</accession>
<keyword evidence="8 12" id="KW-0472">Membrane</keyword>
<evidence type="ECO:0000256" key="1">
    <source>
        <dbReference type="ARBA" id="ARBA00004141"/>
    </source>
</evidence>
<keyword evidence="15" id="KW-1185">Reference proteome</keyword>
<dbReference type="Gene3D" id="1.20.1070.10">
    <property type="entry name" value="Rhodopsin 7-helix transmembrane proteins"/>
    <property type="match status" value="1"/>
</dbReference>
<evidence type="ECO:0000313" key="15">
    <source>
        <dbReference type="Proteomes" id="UP000694568"/>
    </source>
</evidence>
<feature type="transmembrane region" description="Helical" evidence="13">
    <location>
        <begin position="59"/>
        <end position="81"/>
    </location>
</feature>
<evidence type="ECO:0000256" key="12">
    <source>
        <dbReference type="RuleBase" id="RU004424"/>
    </source>
</evidence>
<dbReference type="Pfam" id="PF05296">
    <property type="entry name" value="TAS2R"/>
    <property type="match status" value="1"/>
</dbReference>
<dbReference type="AlphaFoldDB" id="A0A8D0AV61"/>
<sequence>TIKSTQILQAMERQYIDLGEQAIILIDGPLIFFNLTANIFYACCLIFPPCNTQRLKQPLKMLLGLLVSCSIMYSVSLALLLCVLEEETSFEMFIVPLVIVRFYVTNSMTCSVWLNFYYYIQIVPAQRALLIWVKTNIKSVTYVILLFNGTFILFCSAVFTADELFQRSGLTNTSNTLTGNQIDGLYFTSRICFFSINVYIFLCLCILTVSSFSTAHYLHRHIKRVAQRGSFFSTPRIQSQQRVTVTGISQGVLYFLYASFYFFDSFTYMFSMDFYFSAWFTFTFTSLYTLGTTVNLAIGQVIFRQRAADAWKALKALCGIGMVTPSPDASQLTSGEIANTVPVDVQMSV</sequence>
<comment type="similarity">
    <text evidence="2 11">Belongs to the G-protein coupled receptor T2R family.</text>
</comment>
<feature type="transmembrane region" description="Helical" evidence="13">
    <location>
        <begin position="22"/>
        <end position="47"/>
    </location>
</feature>
<evidence type="ECO:0000256" key="7">
    <source>
        <dbReference type="ARBA" id="ARBA00023040"/>
    </source>
</evidence>
<reference evidence="14" key="1">
    <citation type="submission" date="2025-08" db="UniProtKB">
        <authorList>
            <consortium name="Ensembl"/>
        </authorList>
    </citation>
    <scope>IDENTIFICATION</scope>
</reference>
<evidence type="ECO:0000256" key="9">
    <source>
        <dbReference type="ARBA" id="ARBA00023170"/>
    </source>
</evidence>
<dbReference type="GO" id="GO:0004930">
    <property type="term" value="F:G protein-coupled receptor activity"/>
    <property type="evidence" value="ECO:0007669"/>
    <property type="project" value="UniProtKB-KW"/>
</dbReference>
<keyword evidence="7 12" id="KW-0297">G-protein coupled receptor</keyword>
<dbReference type="Proteomes" id="UP000694568">
    <property type="component" value="Unplaced"/>
</dbReference>
<evidence type="ECO:0000256" key="8">
    <source>
        <dbReference type="ARBA" id="ARBA00023136"/>
    </source>
</evidence>
<organism evidence="14 15">
    <name type="scientific">Sander lucioperca</name>
    <name type="common">Pike-perch</name>
    <name type="synonym">Perca lucioperca</name>
    <dbReference type="NCBI Taxonomy" id="283035"/>
    <lineage>
        <taxon>Eukaryota</taxon>
        <taxon>Metazoa</taxon>
        <taxon>Chordata</taxon>
        <taxon>Craniata</taxon>
        <taxon>Vertebrata</taxon>
        <taxon>Euteleostomi</taxon>
        <taxon>Actinopterygii</taxon>
        <taxon>Neopterygii</taxon>
        <taxon>Teleostei</taxon>
        <taxon>Neoteleostei</taxon>
        <taxon>Acanthomorphata</taxon>
        <taxon>Eupercaria</taxon>
        <taxon>Perciformes</taxon>
        <taxon>Percoidei</taxon>
        <taxon>Percidae</taxon>
        <taxon>Luciopercinae</taxon>
        <taxon>Sander</taxon>
    </lineage>
</organism>
<proteinExistence type="inferred from homology"/>
<dbReference type="GO" id="GO:0033038">
    <property type="term" value="F:bitter taste receptor activity"/>
    <property type="evidence" value="ECO:0007669"/>
    <property type="project" value="InterPro"/>
</dbReference>
<keyword evidence="10 12" id="KW-0807">Transducer</keyword>
<protein>
    <recommendedName>
        <fullName evidence="12">Taste receptor type 2</fullName>
    </recommendedName>
</protein>
<keyword evidence="6 13" id="KW-1133">Transmembrane helix</keyword>
<evidence type="ECO:0000256" key="5">
    <source>
        <dbReference type="ARBA" id="ARBA00022692"/>
    </source>
</evidence>
<dbReference type="GeneTree" id="ENSGT00530000065251"/>
<evidence type="ECO:0000256" key="2">
    <source>
        <dbReference type="ARBA" id="ARBA00007376"/>
    </source>
</evidence>
<feature type="transmembrane region" description="Helical" evidence="13">
    <location>
        <begin position="93"/>
        <end position="119"/>
    </location>
</feature>
<keyword evidence="9 12" id="KW-0675">Receptor</keyword>
<feature type="transmembrane region" description="Helical" evidence="13">
    <location>
        <begin position="275"/>
        <end position="298"/>
    </location>
</feature>
<evidence type="ECO:0000256" key="10">
    <source>
        <dbReference type="ARBA" id="ARBA00023224"/>
    </source>
</evidence>
<dbReference type="InterPro" id="IPR007960">
    <property type="entry name" value="TAS2R"/>
</dbReference>
<evidence type="ECO:0000256" key="3">
    <source>
        <dbReference type="ARBA" id="ARBA00022480"/>
    </source>
</evidence>